<name>A0A8K0TDA6_9PEZI</name>
<dbReference type="InterPro" id="IPR052360">
    <property type="entry name" value="Transcr_Regulatory_Proteins"/>
</dbReference>
<organism evidence="8 9">
    <name type="scientific">Plectosphaerella cucumerina</name>
    <dbReference type="NCBI Taxonomy" id="40658"/>
    <lineage>
        <taxon>Eukaryota</taxon>
        <taxon>Fungi</taxon>
        <taxon>Dikarya</taxon>
        <taxon>Ascomycota</taxon>
        <taxon>Pezizomycotina</taxon>
        <taxon>Sordariomycetes</taxon>
        <taxon>Hypocreomycetidae</taxon>
        <taxon>Glomerellales</taxon>
        <taxon>Plectosphaerellaceae</taxon>
        <taxon>Plectosphaerella</taxon>
    </lineage>
</organism>
<comment type="caution">
    <text evidence="8">The sequence shown here is derived from an EMBL/GenBank/DDBJ whole genome shotgun (WGS) entry which is preliminary data.</text>
</comment>
<keyword evidence="4" id="KW-0238">DNA-binding</keyword>
<evidence type="ECO:0000256" key="4">
    <source>
        <dbReference type="ARBA" id="ARBA00023125"/>
    </source>
</evidence>
<dbReference type="AlphaFoldDB" id="A0A8K0TDA6"/>
<keyword evidence="1" id="KW-0479">Metal-binding</keyword>
<dbReference type="PROSITE" id="PS50048">
    <property type="entry name" value="ZN2_CY6_FUNGAL_2"/>
    <property type="match status" value="1"/>
</dbReference>
<dbReference type="Pfam" id="PF00172">
    <property type="entry name" value="Zn_clus"/>
    <property type="match status" value="1"/>
</dbReference>
<proteinExistence type="predicted"/>
<dbReference type="EMBL" id="JAGPXD010000003">
    <property type="protein sequence ID" value="KAH7361743.1"/>
    <property type="molecule type" value="Genomic_DNA"/>
</dbReference>
<keyword evidence="9" id="KW-1185">Reference proteome</keyword>
<dbReference type="PANTHER" id="PTHR36206:SF16">
    <property type="entry name" value="TRANSCRIPTION FACTOR DOMAIN-CONTAINING PROTEIN-RELATED"/>
    <property type="match status" value="1"/>
</dbReference>
<dbReference type="InterPro" id="IPR021858">
    <property type="entry name" value="Fun_TF"/>
</dbReference>
<evidence type="ECO:0000313" key="9">
    <source>
        <dbReference type="Proteomes" id="UP000813385"/>
    </source>
</evidence>
<keyword evidence="5" id="KW-0804">Transcription</keyword>
<dbReference type="OrthoDB" id="2593732at2759"/>
<evidence type="ECO:0000256" key="3">
    <source>
        <dbReference type="ARBA" id="ARBA00023015"/>
    </source>
</evidence>
<dbReference type="Pfam" id="PF11951">
    <property type="entry name" value="Fungal_trans_2"/>
    <property type="match status" value="1"/>
</dbReference>
<accession>A0A8K0TDA6</accession>
<dbReference type="PRINTS" id="PR00755">
    <property type="entry name" value="AFLATOXINBRP"/>
</dbReference>
<keyword evidence="2" id="KW-0862">Zinc</keyword>
<keyword evidence="3" id="KW-0805">Transcription regulation</keyword>
<dbReference type="SUPFAM" id="SSF57701">
    <property type="entry name" value="Zn2/Cys6 DNA-binding domain"/>
    <property type="match status" value="1"/>
</dbReference>
<dbReference type="GO" id="GO:0000981">
    <property type="term" value="F:DNA-binding transcription factor activity, RNA polymerase II-specific"/>
    <property type="evidence" value="ECO:0007669"/>
    <property type="project" value="InterPro"/>
</dbReference>
<feature type="domain" description="Zn(2)-C6 fungal-type" evidence="7">
    <location>
        <begin position="14"/>
        <end position="44"/>
    </location>
</feature>
<dbReference type="GO" id="GO:0008270">
    <property type="term" value="F:zinc ion binding"/>
    <property type="evidence" value="ECO:0007669"/>
    <property type="project" value="InterPro"/>
</dbReference>
<evidence type="ECO:0000256" key="6">
    <source>
        <dbReference type="ARBA" id="ARBA00023242"/>
    </source>
</evidence>
<sequence length="510" mass="56772">MGTGRRFSPKVRTGCMVCKRRKVKCDEAKPSCVRCTNAGRTCQYEAHQTAQEQTLAWYRPHQLTSHDQREGRAFQYFARVVSPALSGPQDGFFWTHLVMQFGHFAPAVRHAILAISSLHEDFSGGRRISSRTSGNAFALKHYNASMRHIQSTQDENLVLLTCVLFLCVDILLGNIDSAARHCRYGSAILSVAGASDWARDHLLPIFRRLNTVPMMNHPKRRVPPLPASLSAFEEHNGGPFTSMSQAEAYLADIRIIARDFDPFPHVVPDYEERAKQKILVLEALDEWLASFVPLMATPSSTHLERISLIHLRASYEILRINVDVCAENTETAFDRHLHAFRGVVALAEEAAMLRAQLPEAKQQPCFTFEMGFLPPLSFTANKCRDLPTRLRALELLAELAAPKEGFVDTGTLYRLSRRIIELEHGMSLEDAIALASMQAVPPPAEEDRILLAAPERFDAADMTSNNGLTYQRGIKILVRSSCGPRLAGIEYISDSVGGPGIPALRSALRS</sequence>
<protein>
    <recommendedName>
        <fullName evidence="7">Zn(2)-C6 fungal-type domain-containing protein</fullName>
    </recommendedName>
</protein>
<dbReference type="InterPro" id="IPR036864">
    <property type="entry name" value="Zn2-C6_fun-type_DNA-bd_sf"/>
</dbReference>
<evidence type="ECO:0000256" key="2">
    <source>
        <dbReference type="ARBA" id="ARBA00022833"/>
    </source>
</evidence>
<dbReference type="PROSITE" id="PS00463">
    <property type="entry name" value="ZN2_CY6_FUNGAL_1"/>
    <property type="match status" value="1"/>
</dbReference>
<gene>
    <name evidence="8" type="ORF">B0T11DRAFT_351601</name>
</gene>
<dbReference type="PANTHER" id="PTHR36206">
    <property type="entry name" value="ASPERCRYPTIN BIOSYNTHESIS CLUSTER-SPECIFIC TRANSCRIPTION REGULATOR ATNN-RELATED"/>
    <property type="match status" value="1"/>
</dbReference>
<dbReference type="CDD" id="cd00067">
    <property type="entry name" value="GAL4"/>
    <property type="match status" value="1"/>
</dbReference>
<dbReference type="Proteomes" id="UP000813385">
    <property type="component" value="Unassembled WGS sequence"/>
</dbReference>
<evidence type="ECO:0000256" key="1">
    <source>
        <dbReference type="ARBA" id="ARBA00022723"/>
    </source>
</evidence>
<evidence type="ECO:0000256" key="5">
    <source>
        <dbReference type="ARBA" id="ARBA00023163"/>
    </source>
</evidence>
<evidence type="ECO:0000313" key="8">
    <source>
        <dbReference type="EMBL" id="KAH7361743.1"/>
    </source>
</evidence>
<dbReference type="InterPro" id="IPR001138">
    <property type="entry name" value="Zn2Cys6_DnaBD"/>
</dbReference>
<keyword evidence="6" id="KW-0539">Nucleus</keyword>
<evidence type="ECO:0000259" key="7">
    <source>
        <dbReference type="PROSITE" id="PS50048"/>
    </source>
</evidence>
<dbReference type="GO" id="GO:0003677">
    <property type="term" value="F:DNA binding"/>
    <property type="evidence" value="ECO:0007669"/>
    <property type="project" value="UniProtKB-KW"/>
</dbReference>
<dbReference type="Gene3D" id="4.10.240.10">
    <property type="entry name" value="Zn(2)-C6 fungal-type DNA-binding domain"/>
    <property type="match status" value="1"/>
</dbReference>
<reference evidence="8" key="1">
    <citation type="journal article" date="2021" name="Nat. Commun.">
        <title>Genetic determinants of endophytism in the Arabidopsis root mycobiome.</title>
        <authorList>
            <person name="Mesny F."/>
            <person name="Miyauchi S."/>
            <person name="Thiergart T."/>
            <person name="Pickel B."/>
            <person name="Atanasova L."/>
            <person name="Karlsson M."/>
            <person name="Huettel B."/>
            <person name="Barry K.W."/>
            <person name="Haridas S."/>
            <person name="Chen C."/>
            <person name="Bauer D."/>
            <person name="Andreopoulos W."/>
            <person name="Pangilinan J."/>
            <person name="LaButti K."/>
            <person name="Riley R."/>
            <person name="Lipzen A."/>
            <person name="Clum A."/>
            <person name="Drula E."/>
            <person name="Henrissat B."/>
            <person name="Kohler A."/>
            <person name="Grigoriev I.V."/>
            <person name="Martin F.M."/>
            <person name="Hacquard S."/>
        </authorList>
    </citation>
    <scope>NUCLEOTIDE SEQUENCE</scope>
    <source>
        <strain evidence="8">MPI-CAGE-AT-0016</strain>
    </source>
</reference>
<dbReference type="SMART" id="SM00066">
    <property type="entry name" value="GAL4"/>
    <property type="match status" value="1"/>
</dbReference>